<evidence type="ECO:0000313" key="1">
    <source>
        <dbReference type="EMBL" id="EIE79491.1"/>
    </source>
</evidence>
<dbReference type="EMBL" id="CH476733">
    <property type="protein sequence ID" value="EIE79491.1"/>
    <property type="molecule type" value="Genomic_DNA"/>
</dbReference>
<organism evidence="1 2">
    <name type="scientific">Rhizopus delemar (strain RA 99-880 / ATCC MYA-4621 / FGSC 9543 / NRRL 43880)</name>
    <name type="common">Mucormycosis agent</name>
    <name type="synonym">Rhizopus arrhizus var. delemar</name>
    <dbReference type="NCBI Taxonomy" id="246409"/>
    <lineage>
        <taxon>Eukaryota</taxon>
        <taxon>Fungi</taxon>
        <taxon>Fungi incertae sedis</taxon>
        <taxon>Mucoromycota</taxon>
        <taxon>Mucoromycotina</taxon>
        <taxon>Mucoromycetes</taxon>
        <taxon>Mucorales</taxon>
        <taxon>Mucorineae</taxon>
        <taxon>Rhizopodaceae</taxon>
        <taxon>Rhizopus</taxon>
    </lineage>
</organism>
<protein>
    <submittedName>
        <fullName evidence="1">Uncharacterized protein</fullName>
    </submittedName>
</protein>
<dbReference type="AlphaFoldDB" id="I1BTG1"/>
<keyword evidence="2" id="KW-1185">Reference proteome</keyword>
<dbReference type="RefSeq" id="XP_067514887.1">
    <property type="nucleotide sequence ID" value="XM_067658786.1"/>
</dbReference>
<reference evidence="1 2" key="1">
    <citation type="journal article" date="2009" name="PLoS Genet.">
        <title>Genomic analysis of the basal lineage fungus Rhizopus oryzae reveals a whole-genome duplication.</title>
        <authorList>
            <person name="Ma L.-J."/>
            <person name="Ibrahim A.S."/>
            <person name="Skory C."/>
            <person name="Grabherr M.G."/>
            <person name="Burger G."/>
            <person name="Butler M."/>
            <person name="Elias M."/>
            <person name="Idnurm A."/>
            <person name="Lang B.F."/>
            <person name="Sone T."/>
            <person name="Abe A."/>
            <person name="Calvo S.E."/>
            <person name="Corrochano L.M."/>
            <person name="Engels R."/>
            <person name="Fu J."/>
            <person name="Hansberg W."/>
            <person name="Kim J.-M."/>
            <person name="Kodira C.D."/>
            <person name="Koehrsen M.J."/>
            <person name="Liu B."/>
            <person name="Miranda-Saavedra D."/>
            <person name="O'Leary S."/>
            <person name="Ortiz-Castellanos L."/>
            <person name="Poulter R."/>
            <person name="Rodriguez-Romero J."/>
            <person name="Ruiz-Herrera J."/>
            <person name="Shen Y.-Q."/>
            <person name="Zeng Q."/>
            <person name="Galagan J."/>
            <person name="Birren B.W."/>
            <person name="Cuomo C.A."/>
            <person name="Wickes B.L."/>
        </authorList>
    </citation>
    <scope>NUCLEOTIDE SEQUENCE [LARGE SCALE GENOMIC DNA]</scope>
    <source>
        <strain evidence="2">RA 99-880 / ATCC MYA-4621 / FGSC 9543 / NRRL 43880</strain>
    </source>
</reference>
<dbReference type="STRING" id="246409.I1BTG1"/>
<accession>I1BTG1</accession>
<dbReference type="OMA" id="SHTQFLM"/>
<dbReference type="VEuPathDB" id="FungiDB:RO3G_04196"/>
<name>I1BTG1_RHIO9</name>
<dbReference type="Proteomes" id="UP000009138">
    <property type="component" value="Unassembled WGS sequence"/>
</dbReference>
<dbReference type="GeneID" id="93611167"/>
<proteinExistence type="predicted"/>
<gene>
    <name evidence="1" type="ORF">RO3G_04196</name>
</gene>
<dbReference type="InParanoid" id="I1BTG1"/>
<sequence>MSMRFFHEDEQGHVVDEHRVEPTNLVVDEGLLATETISFRTIFLMNKPLERPSNLAIHPITDQRNNEDVDIELCNKRHYTLYSDDEETKFCHLYLSKSQSASATMRQLDIHIRATRRWVKCYHGDPKSIFEKKKKSGRRRILGEQQLNVSRNTVYNFMTIQCNLSIKKAQFHPVERNSVQKVQQRHGWFKNSNKLT</sequence>
<evidence type="ECO:0000313" key="2">
    <source>
        <dbReference type="Proteomes" id="UP000009138"/>
    </source>
</evidence>